<reference evidence="3" key="1">
    <citation type="journal article" date="2019" name="Int. J. Syst. Evol. Microbiol.">
        <title>The Global Catalogue of Microorganisms (GCM) 10K type strain sequencing project: providing services to taxonomists for standard genome sequencing and annotation.</title>
        <authorList>
            <consortium name="The Broad Institute Genomics Platform"/>
            <consortium name="The Broad Institute Genome Sequencing Center for Infectious Disease"/>
            <person name="Wu L."/>
            <person name="Ma J."/>
        </authorList>
    </citation>
    <scope>NUCLEOTIDE SEQUENCE [LARGE SCALE GENOMIC DNA]</scope>
    <source>
        <strain evidence="3">JCM 16578</strain>
    </source>
</reference>
<protein>
    <recommendedName>
        <fullName evidence="4">Integral membrane protein</fullName>
    </recommendedName>
</protein>
<keyword evidence="3" id="KW-1185">Reference proteome</keyword>
<evidence type="ECO:0000313" key="2">
    <source>
        <dbReference type="EMBL" id="GAA3853423.1"/>
    </source>
</evidence>
<dbReference type="Proteomes" id="UP001501563">
    <property type="component" value="Unassembled WGS sequence"/>
</dbReference>
<keyword evidence="1" id="KW-0472">Membrane</keyword>
<accession>A0ABP7JSN0</accession>
<proteinExistence type="predicted"/>
<feature type="transmembrane region" description="Helical" evidence="1">
    <location>
        <begin position="46"/>
        <end position="65"/>
    </location>
</feature>
<dbReference type="RefSeq" id="WP_345547162.1">
    <property type="nucleotide sequence ID" value="NZ_BAAAZA010000004.1"/>
</dbReference>
<dbReference type="EMBL" id="BAAAZA010000004">
    <property type="protein sequence ID" value="GAA3853423.1"/>
    <property type="molecule type" value="Genomic_DNA"/>
</dbReference>
<comment type="caution">
    <text evidence="2">The sequence shown here is derived from an EMBL/GenBank/DDBJ whole genome shotgun (WGS) entry which is preliminary data.</text>
</comment>
<evidence type="ECO:0008006" key="4">
    <source>
        <dbReference type="Google" id="ProtNLM"/>
    </source>
</evidence>
<evidence type="ECO:0000256" key="1">
    <source>
        <dbReference type="SAM" id="Phobius"/>
    </source>
</evidence>
<sequence>MARRGPGRTNEEDERHRHIRRPALSGGVTAAALGTVVIPIEGYTAHLTWWLVLPVAAVSGGFAAWSGARSGHEDGVRAQAVAPDEIVLGT</sequence>
<organism evidence="2 3">
    <name type="scientific">Streptomyces lannensis</name>
    <dbReference type="NCBI Taxonomy" id="766498"/>
    <lineage>
        <taxon>Bacteria</taxon>
        <taxon>Bacillati</taxon>
        <taxon>Actinomycetota</taxon>
        <taxon>Actinomycetes</taxon>
        <taxon>Kitasatosporales</taxon>
        <taxon>Streptomycetaceae</taxon>
        <taxon>Streptomyces</taxon>
    </lineage>
</organism>
<keyword evidence="1" id="KW-1133">Transmembrane helix</keyword>
<name>A0ABP7JSN0_9ACTN</name>
<gene>
    <name evidence="2" type="ORF">GCM10022207_15440</name>
</gene>
<evidence type="ECO:0000313" key="3">
    <source>
        <dbReference type="Proteomes" id="UP001501563"/>
    </source>
</evidence>
<feature type="transmembrane region" description="Helical" evidence="1">
    <location>
        <begin position="21"/>
        <end position="40"/>
    </location>
</feature>
<keyword evidence="1" id="KW-0812">Transmembrane</keyword>